<sequence length="98" mass="11271">MCVDTYSQKRLFAAILNQGFLDLKSTKSKLRNDAEVFLSSKYAYKYAEILGIDGEVLQRGVQKHLKNTKRNNVELLNPIKQLIEENQYLLDFGELKCG</sequence>
<name>A0ABQ5ZZ37_9GAMM</name>
<reference evidence="2" key="1">
    <citation type="journal article" date="2019" name="Int. J. Syst. Evol. Microbiol.">
        <title>The Global Catalogue of Microorganisms (GCM) 10K type strain sequencing project: providing services to taxonomists for standard genome sequencing and annotation.</title>
        <authorList>
            <consortium name="The Broad Institute Genomics Platform"/>
            <consortium name="The Broad Institute Genome Sequencing Center for Infectious Disease"/>
            <person name="Wu L."/>
            <person name="Ma J."/>
        </authorList>
    </citation>
    <scope>NUCLEOTIDE SEQUENCE [LARGE SCALE GENOMIC DNA]</scope>
    <source>
        <strain evidence="2">NBRC 100033</strain>
    </source>
</reference>
<dbReference type="EMBL" id="BSOR01000022">
    <property type="protein sequence ID" value="GLR63931.1"/>
    <property type="molecule type" value="Genomic_DNA"/>
</dbReference>
<accession>A0ABQ5ZZ37</accession>
<comment type="caution">
    <text evidence="1">The sequence shown here is derived from an EMBL/GenBank/DDBJ whole genome shotgun (WGS) entry which is preliminary data.</text>
</comment>
<protein>
    <submittedName>
        <fullName evidence="1">Uncharacterized protein</fullName>
    </submittedName>
</protein>
<keyword evidence="2" id="KW-1185">Reference proteome</keyword>
<evidence type="ECO:0000313" key="1">
    <source>
        <dbReference type="EMBL" id="GLR63931.1"/>
    </source>
</evidence>
<proteinExistence type="predicted"/>
<organism evidence="1 2">
    <name type="scientific">Marinospirillum insulare</name>
    <dbReference type="NCBI Taxonomy" id="217169"/>
    <lineage>
        <taxon>Bacteria</taxon>
        <taxon>Pseudomonadati</taxon>
        <taxon>Pseudomonadota</taxon>
        <taxon>Gammaproteobacteria</taxon>
        <taxon>Oceanospirillales</taxon>
        <taxon>Oceanospirillaceae</taxon>
        <taxon>Marinospirillum</taxon>
    </lineage>
</organism>
<evidence type="ECO:0000313" key="2">
    <source>
        <dbReference type="Proteomes" id="UP001156682"/>
    </source>
</evidence>
<dbReference type="Proteomes" id="UP001156682">
    <property type="component" value="Unassembled WGS sequence"/>
</dbReference>
<dbReference type="RefSeq" id="WP_027851677.1">
    <property type="nucleotide sequence ID" value="NZ_BSOR01000022.1"/>
</dbReference>
<gene>
    <name evidence="1" type="ORF">GCM10007878_13690</name>
</gene>